<dbReference type="GO" id="GO:0005634">
    <property type="term" value="C:nucleus"/>
    <property type="evidence" value="ECO:0007669"/>
    <property type="project" value="UniProtKB-SubCell"/>
</dbReference>
<evidence type="ECO:0000259" key="24">
    <source>
        <dbReference type="PROSITE" id="PS51746"/>
    </source>
</evidence>
<keyword evidence="7" id="KW-0597">Phosphoprotein</keyword>
<dbReference type="CDD" id="cd00143">
    <property type="entry name" value="PP2Cc"/>
    <property type="match status" value="1"/>
</dbReference>
<evidence type="ECO:0000256" key="23">
    <source>
        <dbReference type="SAM" id="MobiDB-lite"/>
    </source>
</evidence>
<evidence type="ECO:0000256" key="5">
    <source>
        <dbReference type="ARBA" id="ARBA00013081"/>
    </source>
</evidence>
<evidence type="ECO:0000256" key="19">
    <source>
        <dbReference type="ARBA" id="ARBA00075580"/>
    </source>
</evidence>
<reference evidence="26" key="1">
    <citation type="journal article" date="2017" name="bioRxiv">
        <title>Comparative analysis of the genomes of Stylophora pistillata and Acropora digitifera provides evidence for extensive differences between species of corals.</title>
        <authorList>
            <person name="Voolstra C.R."/>
            <person name="Li Y."/>
            <person name="Liew Y.J."/>
            <person name="Baumgarten S."/>
            <person name="Zoccola D."/>
            <person name="Flot J.-F."/>
            <person name="Tambutte S."/>
            <person name="Allemand D."/>
            <person name="Aranda M."/>
        </authorList>
    </citation>
    <scope>NUCLEOTIDE SEQUENCE [LARGE SCALE GENOMIC DNA]</scope>
</reference>
<dbReference type="PANTHER" id="PTHR13832">
    <property type="entry name" value="PROTEIN PHOSPHATASE 2C"/>
    <property type="match status" value="1"/>
</dbReference>
<evidence type="ECO:0000256" key="20">
    <source>
        <dbReference type="ARBA" id="ARBA00075701"/>
    </source>
</evidence>
<protein>
    <recommendedName>
        <fullName evidence="18">Protein phosphatase 1E</fullName>
        <ecNumber evidence="5">3.1.3.16</ecNumber>
    </recommendedName>
    <alternativeName>
        <fullName evidence="21">Ca(2+)/calmodulin-dependent protein kinase phosphatase N</fullName>
    </alternativeName>
    <alternativeName>
        <fullName evidence="19">CaMKP-nucleus</fullName>
    </alternativeName>
    <alternativeName>
        <fullName evidence="20">Partner of PIX 1</fullName>
    </alternativeName>
    <alternativeName>
        <fullName evidence="22">Partner of PIX-alpha</fullName>
    </alternativeName>
</protein>
<dbReference type="GO" id="GO:0046872">
    <property type="term" value="F:metal ion binding"/>
    <property type="evidence" value="ECO:0007669"/>
    <property type="project" value="UniProtKB-KW"/>
</dbReference>
<comment type="cofactor">
    <cofactor evidence="2">
        <name>Mg(2+)</name>
        <dbReference type="ChEBI" id="CHEBI:18420"/>
    </cofactor>
</comment>
<organism evidence="25 26">
    <name type="scientific">Stylophora pistillata</name>
    <name type="common">Smooth cauliflower coral</name>
    <dbReference type="NCBI Taxonomy" id="50429"/>
    <lineage>
        <taxon>Eukaryota</taxon>
        <taxon>Metazoa</taxon>
        <taxon>Cnidaria</taxon>
        <taxon>Anthozoa</taxon>
        <taxon>Hexacorallia</taxon>
        <taxon>Scleractinia</taxon>
        <taxon>Astrocoeniina</taxon>
        <taxon>Pocilloporidae</taxon>
        <taxon>Stylophora</taxon>
    </lineage>
</organism>
<accession>A0A2B4S3E0</accession>
<name>A0A2B4S3E0_STYPI</name>
<dbReference type="InterPro" id="IPR001932">
    <property type="entry name" value="PPM-type_phosphatase-like_dom"/>
</dbReference>
<dbReference type="OrthoDB" id="10264738at2759"/>
<comment type="catalytic activity">
    <reaction evidence="16">
        <text>O-phospho-L-threonyl-[protein] + H2O = L-threonyl-[protein] + phosphate</text>
        <dbReference type="Rhea" id="RHEA:47004"/>
        <dbReference type="Rhea" id="RHEA-COMP:11060"/>
        <dbReference type="Rhea" id="RHEA-COMP:11605"/>
        <dbReference type="ChEBI" id="CHEBI:15377"/>
        <dbReference type="ChEBI" id="CHEBI:30013"/>
        <dbReference type="ChEBI" id="CHEBI:43474"/>
        <dbReference type="ChEBI" id="CHEBI:61977"/>
        <dbReference type="EC" id="3.1.3.16"/>
    </reaction>
</comment>
<comment type="caution">
    <text evidence="25">The sequence shown here is derived from an EMBL/GenBank/DDBJ whole genome shotgun (WGS) entry which is preliminary data.</text>
</comment>
<feature type="compositionally biased region" description="Basic and acidic residues" evidence="23">
    <location>
        <begin position="468"/>
        <end position="483"/>
    </location>
</feature>
<dbReference type="InterPro" id="IPR036457">
    <property type="entry name" value="PPM-type-like_dom_sf"/>
</dbReference>
<comment type="subunit">
    <text evidence="17">Heterotrimer. Interacts with PAX1 and ARHGEF6 (or ARHGEF7).</text>
</comment>
<evidence type="ECO:0000256" key="17">
    <source>
        <dbReference type="ARBA" id="ARBA00063519"/>
    </source>
</evidence>
<feature type="region of interest" description="Disordered" evidence="23">
    <location>
        <begin position="415"/>
        <end position="483"/>
    </location>
</feature>
<dbReference type="STRING" id="50429.A0A2B4S3E0"/>
<dbReference type="FunFam" id="3.60.40.10:FF:000021">
    <property type="entry name" value="Protein phosphatase, Mg2+/Mn2+-dependent, 1E"/>
    <property type="match status" value="1"/>
</dbReference>
<dbReference type="SUPFAM" id="SSF81606">
    <property type="entry name" value="PP2C-like"/>
    <property type="match status" value="1"/>
</dbReference>
<keyword evidence="8" id="KW-0479">Metal-binding</keyword>
<evidence type="ECO:0000256" key="21">
    <source>
        <dbReference type="ARBA" id="ARBA00078590"/>
    </source>
</evidence>
<evidence type="ECO:0000256" key="13">
    <source>
        <dbReference type="ARBA" id="ARBA00023211"/>
    </source>
</evidence>
<evidence type="ECO:0000256" key="9">
    <source>
        <dbReference type="ARBA" id="ARBA00022737"/>
    </source>
</evidence>
<dbReference type="SMART" id="SM00332">
    <property type="entry name" value="PP2Cc"/>
    <property type="match status" value="1"/>
</dbReference>
<keyword evidence="11" id="KW-0460">Magnesium</keyword>
<sequence>MSVLFTEEEVQQTIEFLRRFVALRPDAFGEDEPLPFRVTPLSISINELEGESIEWCTQYLDKSGAPEAVAALITRAAINKISAKDLSIYKQDEGEDALLDSSRIARDAINKVIEVCRQWNSEPPSFQKSKMKYESCAHAIKNTRRKMEDRHVILPEFNSLFGFPQDCSNQAFFAVYDGHSGVDASNFSATHLHCHLARNKNLATDPRLALKEAFEETDECFVAKAKREGLRSGSTGVAVFIKGESLYVAWLGDSQVVLCKAGQHHLLMDPHKPNREDERQRIEALGGCVVFFGAWRVNGSLSVSRAIGDAEHKPYISGEPDTEELDLEGDEDFLILACDGLWDVIKPSEAVNAVCQYLAEGGDRASVAKCLVDGAKDAGSNDNISVVVVFLDSHKKDVCEQEVCDSVSRLSSSSADQHVPFTKNGSNSSENGTNQETNCGDLGEKSSALPCKLSPKSLKKSCEPSSKSAEDGGPIKEENSPMT</sequence>
<comment type="cofactor">
    <cofactor evidence="1">
        <name>Mn(2+)</name>
        <dbReference type="ChEBI" id="CHEBI:29035"/>
    </cofactor>
</comment>
<evidence type="ECO:0000256" key="8">
    <source>
        <dbReference type="ARBA" id="ARBA00022723"/>
    </source>
</evidence>
<dbReference type="PROSITE" id="PS51746">
    <property type="entry name" value="PPM_2"/>
    <property type="match status" value="1"/>
</dbReference>
<dbReference type="Pfam" id="PF00481">
    <property type="entry name" value="PP2C"/>
    <property type="match status" value="1"/>
</dbReference>
<evidence type="ECO:0000256" key="3">
    <source>
        <dbReference type="ARBA" id="ARBA00004123"/>
    </source>
</evidence>
<dbReference type="GO" id="GO:0005737">
    <property type="term" value="C:cytoplasm"/>
    <property type="evidence" value="ECO:0007669"/>
    <property type="project" value="UniProtKB-SubCell"/>
</dbReference>
<keyword evidence="10" id="KW-0378">Hydrolase</keyword>
<keyword evidence="6" id="KW-0963">Cytoplasm</keyword>
<keyword evidence="9" id="KW-0677">Repeat</keyword>
<evidence type="ECO:0000256" key="4">
    <source>
        <dbReference type="ARBA" id="ARBA00004496"/>
    </source>
</evidence>
<feature type="compositionally biased region" description="Low complexity" evidence="23">
    <location>
        <begin position="445"/>
        <end position="456"/>
    </location>
</feature>
<feature type="domain" description="PPM-type phosphatase" evidence="24">
    <location>
        <begin position="133"/>
        <end position="391"/>
    </location>
</feature>
<keyword evidence="12" id="KW-0904">Protein phosphatase</keyword>
<dbReference type="GO" id="GO:0004722">
    <property type="term" value="F:protein serine/threonine phosphatase activity"/>
    <property type="evidence" value="ECO:0007669"/>
    <property type="project" value="UniProtKB-EC"/>
</dbReference>
<evidence type="ECO:0000256" key="1">
    <source>
        <dbReference type="ARBA" id="ARBA00001936"/>
    </source>
</evidence>
<evidence type="ECO:0000256" key="15">
    <source>
        <dbReference type="ARBA" id="ARBA00047761"/>
    </source>
</evidence>
<keyword evidence="13" id="KW-0464">Manganese</keyword>
<evidence type="ECO:0000256" key="6">
    <source>
        <dbReference type="ARBA" id="ARBA00022490"/>
    </source>
</evidence>
<evidence type="ECO:0000256" key="11">
    <source>
        <dbReference type="ARBA" id="ARBA00022842"/>
    </source>
</evidence>
<keyword evidence="26" id="KW-1185">Reference proteome</keyword>
<evidence type="ECO:0000256" key="12">
    <source>
        <dbReference type="ARBA" id="ARBA00022912"/>
    </source>
</evidence>
<evidence type="ECO:0000256" key="16">
    <source>
        <dbReference type="ARBA" id="ARBA00048336"/>
    </source>
</evidence>
<dbReference type="Gene3D" id="3.60.40.10">
    <property type="entry name" value="PPM-type phosphatase domain"/>
    <property type="match status" value="1"/>
</dbReference>
<evidence type="ECO:0000256" key="2">
    <source>
        <dbReference type="ARBA" id="ARBA00001946"/>
    </source>
</evidence>
<evidence type="ECO:0000256" key="10">
    <source>
        <dbReference type="ARBA" id="ARBA00022801"/>
    </source>
</evidence>
<comment type="subcellular location">
    <subcellularLocation>
        <location evidence="4">Cytoplasm</location>
    </subcellularLocation>
    <subcellularLocation>
        <location evidence="3">Nucleus</location>
    </subcellularLocation>
</comment>
<evidence type="ECO:0000256" key="7">
    <source>
        <dbReference type="ARBA" id="ARBA00022553"/>
    </source>
</evidence>
<evidence type="ECO:0000313" key="26">
    <source>
        <dbReference type="Proteomes" id="UP000225706"/>
    </source>
</evidence>
<gene>
    <name evidence="25" type="primary">PPM1E</name>
    <name evidence="25" type="ORF">AWC38_SpisGene12478</name>
</gene>
<dbReference type="AlphaFoldDB" id="A0A2B4S3E0"/>
<dbReference type="EC" id="3.1.3.16" evidence="5"/>
<proteinExistence type="predicted"/>
<evidence type="ECO:0000256" key="22">
    <source>
        <dbReference type="ARBA" id="ARBA00079435"/>
    </source>
</evidence>
<evidence type="ECO:0000256" key="18">
    <source>
        <dbReference type="ARBA" id="ARBA00070214"/>
    </source>
</evidence>
<dbReference type="InterPro" id="IPR015655">
    <property type="entry name" value="PP2C"/>
</dbReference>
<evidence type="ECO:0000256" key="14">
    <source>
        <dbReference type="ARBA" id="ARBA00023242"/>
    </source>
</evidence>
<keyword evidence="14" id="KW-0539">Nucleus</keyword>
<feature type="compositionally biased region" description="Polar residues" evidence="23">
    <location>
        <begin position="423"/>
        <end position="438"/>
    </location>
</feature>
<evidence type="ECO:0000313" key="25">
    <source>
        <dbReference type="EMBL" id="PFX22995.1"/>
    </source>
</evidence>
<comment type="catalytic activity">
    <reaction evidence="15">
        <text>O-phospho-L-seryl-[protein] + H2O = L-seryl-[protein] + phosphate</text>
        <dbReference type="Rhea" id="RHEA:20629"/>
        <dbReference type="Rhea" id="RHEA-COMP:9863"/>
        <dbReference type="Rhea" id="RHEA-COMP:11604"/>
        <dbReference type="ChEBI" id="CHEBI:15377"/>
        <dbReference type="ChEBI" id="CHEBI:29999"/>
        <dbReference type="ChEBI" id="CHEBI:43474"/>
        <dbReference type="ChEBI" id="CHEBI:83421"/>
        <dbReference type="EC" id="3.1.3.16"/>
    </reaction>
</comment>
<dbReference type="PANTHER" id="PTHR13832:SF818">
    <property type="entry name" value="SD03870P"/>
    <property type="match status" value="1"/>
</dbReference>
<dbReference type="Proteomes" id="UP000225706">
    <property type="component" value="Unassembled WGS sequence"/>
</dbReference>
<dbReference type="EMBL" id="LSMT01000222">
    <property type="protein sequence ID" value="PFX22995.1"/>
    <property type="molecule type" value="Genomic_DNA"/>
</dbReference>